<sequence length="973" mass="104420">MEKNGLPTYSATVQQSAPQRRRRFRKRRSLRLIAVACLVYLAYVQWHQSHHARHRTTTLSLERLEEDLATCVKLQQKPQDPSGQRSRNARYIDGHKPTLIKNASVWVGEPVPGTSEEDARAGKGYSWVQSDVFLEYGLIKSVGAKISEEELPEGVLVYDAQGRPLTAGIIDMHSHAGVNPLPELRGNEDTNEMSADTTPYVRSIDGLDPLDHQIQVIKSGGVTTSLILPGSGNNIGGEAFVVKHAVGKPDGRLEVSAADMLADPDRTWRYMKMACGENPKRVYGKVGEHGPVSRMGESWEFRHAFEQAAKLVVAQDDWCSAAQANGLHAVEAYLPQDLRWESLSAVLRGQVHVNTHCYTVPDLEAFIDHTNEFKFPIRAFHHAHETYIVPEILKRAWGGRAPAAALFADNMDYKSEAYRGTDQAGRILYENGITPVYVSDNPVLNAQHVVFEAAKAYGYGLPYHAALAGVTSAPAELLGLGERLGKVKAGFDADIVVWDSDPLSVAATPVQIWIDGTAQYEHPFVLNKSRTDPAYPTELAAIPTEEEVEEVETGNVVFTGVSKILIPGFEHAAAAEEATNVVIITNGEISCVGSCKPELQAATSSQNTKTIHLKNGHLSPAFTILGSDLGLSEIAAERATQDGRNGPDTRFARAVDGLALDTKQLAAAHRRGVTRAISAPSSSAGGSRGVSVGFRTHHSGAQHALADGAVWADEVAVHYSFGPGVKDGKTPSLSSAVGALRDSLLEAAASLNGSDSSSGGAEKPTDRYTEQAYLRKVVAGDLALVIDVDSADTIAALLRVKADVEAFLADSSSSSSSSNSRIRLALIGASEAHLLADDLATARVGVVLAPLLQYAQHWDQRRSLTGAPLTNGTTVDKLLDAGVTTAIGVAESWEVRDLGLMAGWAYANGEGRLSEREAVGLVSGKVWEVLGLKGKAQEEGRKGDWVVWEGSPLEIGGRVVGVGEGRGVVTLFQ</sequence>
<evidence type="ECO:0000313" key="5">
    <source>
        <dbReference type="EMBL" id="KAK0662671.1"/>
    </source>
</evidence>
<reference evidence="5" key="1">
    <citation type="submission" date="2023-06" db="EMBL/GenBank/DDBJ databases">
        <title>Multi-omics analyses reveal the molecular pathogenesis toolkit of Lasiodiplodia hormozganensis, a cross-kingdom pathogen.</title>
        <authorList>
            <person name="Felix C."/>
            <person name="Meneses R."/>
            <person name="Goncalves M.F.M."/>
            <person name="Tilleman L."/>
            <person name="Duarte A.S."/>
            <person name="Jorrin-Novo J.V."/>
            <person name="Van De Peer Y."/>
            <person name="Deforce D."/>
            <person name="Van Nieuwerburgh F."/>
            <person name="Esteves A.C."/>
            <person name="Alves A."/>
        </authorList>
    </citation>
    <scope>NUCLEOTIDE SEQUENCE</scope>
    <source>
        <strain evidence="5">CBS 339.90</strain>
    </source>
</reference>
<dbReference type="Proteomes" id="UP001175001">
    <property type="component" value="Unassembled WGS sequence"/>
</dbReference>
<dbReference type="SUPFAM" id="SSF51338">
    <property type="entry name" value="Composite domain of metallo-dependent hydrolases"/>
    <property type="match status" value="1"/>
</dbReference>
<feature type="region of interest" description="Disordered" evidence="2">
    <location>
        <begin position="1"/>
        <end position="22"/>
    </location>
</feature>
<dbReference type="SUPFAM" id="SSF51556">
    <property type="entry name" value="Metallo-dependent hydrolases"/>
    <property type="match status" value="1"/>
</dbReference>
<protein>
    <recommendedName>
        <fullName evidence="4">Amidohydrolase-related domain-containing protein</fullName>
    </recommendedName>
</protein>
<dbReference type="Pfam" id="PF01979">
    <property type="entry name" value="Amidohydro_1"/>
    <property type="match status" value="1"/>
</dbReference>
<evidence type="ECO:0000256" key="3">
    <source>
        <dbReference type="SAM" id="Phobius"/>
    </source>
</evidence>
<evidence type="ECO:0000256" key="1">
    <source>
        <dbReference type="ARBA" id="ARBA00022801"/>
    </source>
</evidence>
<feature type="region of interest" description="Disordered" evidence="2">
    <location>
        <begin position="74"/>
        <end position="93"/>
    </location>
</feature>
<accession>A0AA39Z216</accession>
<organism evidence="5 6">
    <name type="scientific">Lasiodiplodia hormozganensis</name>
    <dbReference type="NCBI Taxonomy" id="869390"/>
    <lineage>
        <taxon>Eukaryota</taxon>
        <taxon>Fungi</taxon>
        <taxon>Dikarya</taxon>
        <taxon>Ascomycota</taxon>
        <taxon>Pezizomycotina</taxon>
        <taxon>Dothideomycetes</taxon>
        <taxon>Dothideomycetes incertae sedis</taxon>
        <taxon>Botryosphaeriales</taxon>
        <taxon>Botryosphaeriaceae</taxon>
        <taxon>Lasiodiplodia</taxon>
    </lineage>
</organism>
<feature type="compositionally biased region" description="Polar residues" evidence="2">
    <location>
        <begin position="76"/>
        <end position="86"/>
    </location>
</feature>
<dbReference type="Gene3D" id="3.20.20.140">
    <property type="entry name" value="Metal-dependent hydrolases"/>
    <property type="match status" value="2"/>
</dbReference>
<name>A0AA39Z216_9PEZI</name>
<evidence type="ECO:0000313" key="6">
    <source>
        <dbReference type="Proteomes" id="UP001175001"/>
    </source>
</evidence>
<dbReference type="PANTHER" id="PTHR11113">
    <property type="entry name" value="N-ACETYLGLUCOSAMINE-6-PHOSPHATE DEACETYLASE"/>
    <property type="match status" value="1"/>
</dbReference>
<dbReference type="EMBL" id="JAUJDW010000005">
    <property type="protein sequence ID" value="KAK0662671.1"/>
    <property type="molecule type" value="Genomic_DNA"/>
</dbReference>
<keyword evidence="1" id="KW-0378">Hydrolase</keyword>
<dbReference type="GO" id="GO:0008448">
    <property type="term" value="F:N-acetylglucosamine-6-phosphate deacetylase activity"/>
    <property type="evidence" value="ECO:0007669"/>
    <property type="project" value="TreeGrafter"/>
</dbReference>
<dbReference type="InterPro" id="IPR011059">
    <property type="entry name" value="Metal-dep_hydrolase_composite"/>
</dbReference>
<dbReference type="AlphaFoldDB" id="A0AA39Z216"/>
<proteinExistence type="predicted"/>
<feature type="transmembrane region" description="Helical" evidence="3">
    <location>
        <begin position="29"/>
        <end position="46"/>
    </location>
</feature>
<keyword evidence="3" id="KW-1133">Transmembrane helix</keyword>
<dbReference type="PANTHER" id="PTHR11113:SF14">
    <property type="entry name" value="N-ACETYLGLUCOSAMINE-6-PHOSPHATE DEACETYLASE"/>
    <property type="match status" value="1"/>
</dbReference>
<dbReference type="GO" id="GO:0006046">
    <property type="term" value="P:N-acetylglucosamine catabolic process"/>
    <property type="evidence" value="ECO:0007669"/>
    <property type="project" value="TreeGrafter"/>
</dbReference>
<gene>
    <name evidence="5" type="ORF">DIS24_g1750</name>
</gene>
<keyword evidence="6" id="KW-1185">Reference proteome</keyword>
<keyword evidence="3" id="KW-0472">Membrane</keyword>
<feature type="domain" description="Amidohydrolase-related" evidence="4">
    <location>
        <begin position="352"/>
        <end position="513"/>
    </location>
</feature>
<evidence type="ECO:0000259" key="4">
    <source>
        <dbReference type="Pfam" id="PF01979"/>
    </source>
</evidence>
<dbReference type="InterPro" id="IPR006680">
    <property type="entry name" value="Amidohydro-rel"/>
</dbReference>
<evidence type="ECO:0000256" key="2">
    <source>
        <dbReference type="SAM" id="MobiDB-lite"/>
    </source>
</evidence>
<dbReference type="CDD" id="cd01309">
    <property type="entry name" value="Met_dep_hydrolase_C"/>
    <property type="match status" value="1"/>
</dbReference>
<feature type="compositionally biased region" description="Polar residues" evidence="2">
    <location>
        <begin position="7"/>
        <end position="18"/>
    </location>
</feature>
<keyword evidence="3" id="KW-0812">Transmembrane</keyword>
<comment type="caution">
    <text evidence="5">The sequence shown here is derived from an EMBL/GenBank/DDBJ whole genome shotgun (WGS) entry which is preliminary data.</text>
</comment>
<dbReference type="InterPro" id="IPR032466">
    <property type="entry name" value="Metal_Hydrolase"/>
</dbReference>